<dbReference type="InterPro" id="IPR041413">
    <property type="entry name" value="MLTR_LBD"/>
</dbReference>
<protein>
    <submittedName>
        <fullName evidence="2">Transcriptional regulator</fullName>
    </submittedName>
</protein>
<dbReference type="Pfam" id="PF17765">
    <property type="entry name" value="MLTR_LBD"/>
    <property type="match status" value="1"/>
</dbReference>
<dbReference type="SUPFAM" id="SSF47413">
    <property type="entry name" value="lambda repressor-like DNA-binding domains"/>
    <property type="match status" value="1"/>
</dbReference>
<sequence length="285" mass="30861">MPVSTAFGEALRGWRERATPRQVGLVAHGRRRAPGLRRSELAQLADTSVDYVVQLEQGRATSPSAQVVAALSRALRLAPDERDHLYRCANLLPPTGDVPREICPDARRLMDRLPERPVVILAADWTVLGWNAMWTAACGDPAAYDWPYDNFLAAAYLATDGRSAEETGPWPVRSPAGPEATETALVADLRATATTYPADARLAEMIDRMLAASPRFARLWTNGTVRPHAGQEKIIEHPAVGEIRLDCEVLMVPGADLKLLTMFALPGSDAAAKLGALRAGAAVQR</sequence>
<evidence type="ECO:0000313" key="3">
    <source>
        <dbReference type="Proteomes" id="UP000619260"/>
    </source>
</evidence>
<dbReference type="RefSeq" id="WP_203897319.1">
    <property type="nucleotide sequence ID" value="NZ_BOPF01000002.1"/>
</dbReference>
<reference evidence="2" key="1">
    <citation type="submission" date="2021-01" db="EMBL/GenBank/DDBJ databases">
        <title>Whole genome shotgun sequence of Virgisporangium aliadipatigenens NBRC 105644.</title>
        <authorList>
            <person name="Komaki H."/>
            <person name="Tamura T."/>
        </authorList>
    </citation>
    <scope>NUCLEOTIDE SEQUENCE</scope>
    <source>
        <strain evidence="2">NBRC 105644</strain>
    </source>
</reference>
<dbReference type="PROSITE" id="PS50943">
    <property type="entry name" value="HTH_CROC1"/>
    <property type="match status" value="1"/>
</dbReference>
<keyword evidence="3" id="KW-1185">Reference proteome</keyword>
<dbReference type="Gene3D" id="1.10.260.40">
    <property type="entry name" value="lambda repressor-like DNA-binding domains"/>
    <property type="match status" value="1"/>
</dbReference>
<accession>A0A8J3YEY6</accession>
<dbReference type="EMBL" id="BOPF01000002">
    <property type="protein sequence ID" value="GIJ43771.1"/>
    <property type="molecule type" value="Genomic_DNA"/>
</dbReference>
<evidence type="ECO:0000313" key="2">
    <source>
        <dbReference type="EMBL" id="GIJ43771.1"/>
    </source>
</evidence>
<name>A0A8J3YEY6_9ACTN</name>
<dbReference type="PANTHER" id="PTHR35010:SF2">
    <property type="entry name" value="BLL4672 PROTEIN"/>
    <property type="match status" value="1"/>
</dbReference>
<comment type="caution">
    <text evidence="2">The sequence shown here is derived from an EMBL/GenBank/DDBJ whole genome shotgun (WGS) entry which is preliminary data.</text>
</comment>
<dbReference type="InterPro" id="IPR010982">
    <property type="entry name" value="Lambda_DNA-bd_dom_sf"/>
</dbReference>
<proteinExistence type="predicted"/>
<dbReference type="Pfam" id="PF13560">
    <property type="entry name" value="HTH_31"/>
    <property type="match status" value="1"/>
</dbReference>
<dbReference type="Gene3D" id="3.30.450.180">
    <property type="match status" value="1"/>
</dbReference>
<dbReference type="CDD" id="cd00093">
    <property type="entry name" value="HTH_XRE"/>
    <property type="match status" value="1"/>
</dbReference>
<feature type="domain" description="HTH cro/C1-type" evidence="1">
    <location>
        <begin position="31"/>
        <end position="82"/>
    </location>
</feature>
<dbReference type="SMART" id="SM00530">
    <property type="entry name" value="HTH_XRE"/>
    <property type="match status" value="1"/>
</dbReference>
<dbReference type="InterPro" id="IPR001387">
    <property type="entry name" value="Cro/C1-type_HTH"/>
</dbReference>
<evidence type="ECO:0000259" key="1">
    <source>
        <dbReference type="PROSITE" id="PS50943"/>
    </source>
</evidence>
<dbReference type="GO" id="GO:0003677">
    <property type="term" value="F:DNA binding"/>
    <property type="evidence" value="ECO:0007669"/>
    <property type="project" value="InterPro"/>
</dbReference>
<dbReference type="AlphaFoldDB" id="A0A8J3YEY6"/>
<dbReference type="PANTHER" id="PTHR35010">
    <property type="entry name" value="BLL4672 PROTEIN-RELATED"/>
    <property type="match status" value="1"/>
</dbReference>
<gene>
    <name evidence="2" type="ORF">Val02_06570</name>
</gene>
<dbReference type="Proteomes" id="UP000619260">
    <property type="component" value="Unassembled WGS sequence"/>
</dbReference>
<organism evidence="2 3">
    <name type="scientific">Virgisporangium aliadipatigenens</name>
    <dbReference type="NCBI Taxonomy" id="741659"/>
    <lineage>
        <taxon>Bacteria</taxon>
        <taxon>Bacillati</taxon>
        <taxon>Actinomycetota</taxon>
        <taxon>Actinomycetes</taxon>
        <taxon>Micromonosporales</taxon>
        <taxon>Micromonosporaceae</taxon>
        <taxon>Virgisporangium</taxon>
    </lineage>
</organism>